<dbReference type="GO" id="GO:0016810">
    <property type="term" value="F:hydrolase activity, acting on carbon-nitrogen (but not peptide) bonds"/>
    <property type="evidence" value="ECO:0007669"/>
    <property type="project" value="InterPro"/>
</dbReference>
<reference evidence="3" key="1">
    <citation type="submission" date="2022-06" db="EMBL/GenBank/DDBJ databases">
        <title>Sphingomonas sp. nov. isolated from rhizosphere soil of tomato.</title>
        <authorList>
            <person name="Dong H."/>
            <person name="Gao R."/>
        </authorList>
    </citation>
    <scope>NUCLEOTIDE SEQUENCE</scope>
    <source>
        <strain evidence="3">MMSM24</strain>
    </source>
</reference>
<dbReference type="EMBL" id="JANFAV010000019">
    <property type="protein sequence ID" value="MCW6537152.1"/>
    <property type="molecule type" value="Genomic_DNA"/>
</dbReference>
<dbReference type="InterPro" id="IPR011059">
    <property type="entry name" value="Metal-dep_hydrolase_composite"/>
</dbReference>
<evidence type="ECO:0000259" key="2">
    <source>
        <dbReference type="Pfam" id="PF01979"/>
    </source>
</evidence>
<protein>
    <submittedName>
        <fullName evidence="3">Amidohydrolase family protein</fullName>
    </submittedName>
</protein>
<dbReference type="Gene3D" id="2.30.40.10">
    <property type="entry name" value="Urease, subunit C, domain 1"/>
    <property type="match status" value="1"/>
</dbReference>
<dbReference type="RefSeq" id="WP_265271042.1">
    <property type="nucleotide sequence ID" value="NZ_JANFAV010000019.1"/>
</dbReference>
<gene>
    <name evidence="3" type="ORF">NEE01_20420</name>
</gene>
<dbReference type="InterPro" id="IPR051781">
    <property type="entry name" value="Metallo-dep_Hydrolase"/>
</dbReference>
<dbReference type="AlphaFoldDB" id="A0AA42CSD5"/>
<evidence type="ECO:0000256" key="1">
    <source>
        <dbReference type="SAM" id="SignalP"/>
    </source>
</evidence>
<dbReference type="Gene3D" id="3.20.20.140">
    <property type="entry name" value="Metal-dependent hydrolases"/>
    <property type="match status" value="1"/>
</dbReference>
<dbReference type="InterPro" id="IPR032466">
    <property type="entry name" value="Metal_Hydrolase"/>
</dbReference>
<dbReference type="SUPFAM" id="SSF51338">
    <property type="entry name" value="Composite domain of metallo-dependent hydrolases"/>
    <property type="match status" value="1"/>
</dbReference>
<keyword evidence="4" id="KW-1185">Reference proteome</keyword>
<sequence length="448" mass="46552">MKTKTIALAVAAALLGVSGQALAQADSVLAPKAEKAPDRWTIIHAATLMADAGKPVAKDASIIVKNDRIEAVRPGFVGAEAIGNGVTAANVAIVELRDKFVMAGLIDAHVHVGAGDLTAALRNAREKVMGGATTVRDAGGTPEIIFPLRDAINKGLVVGPRILASGAPITTTGGHGDFRNGNFQASLQPPAFSSGVCDGDGECAKVTRRQIQLGADQIKIIDTAGVVDDSYTGLDQQFTDAELHAIVDAAHLMKRKVMAHAIGAEGIKAAVRAGVDSIEHGNYLDDEGAKLMKAHGTYLVPTLEAPTDVLRRVRNPKPGDRPISENTRMKVLGMPEAQPDGIGRQVKVALRNGVTLAVGTDFGGTPGDEMVLMVRQGGMSSAAALRAVTLTNAELLGISAKAGTIEPGKSADIVAFDGNPIDQIEASTRVVYVMSQGHQFKAPGFQLP</sequence>
<dbReference type="PANTHER" id="PTHR43135">
    <property type="entry name" value="ALPHA-D-RIBOSE 1-METHYLPHOSPHONATE 5-TRIPHOSPHATE DIPHOSPHATASE"/>
    <property type="match status" value="1"/>
</dbReference>
<dbReference type="InterPro" id="IPR057744">
    <property type="entry name" value="OTAase-like"/>
</dbReference>
<evidence type="ECO:0000313" key="4">
    <source>
        <dbReference type="Proteomes" id="UP001165565"/>
    </source>
</evidence>
<dbReference type="CDD" id="cd01299">
    <property type="entry name" value="Met_dep_hydrolase_A"/>
    <property type="match status" value="1"/>
</dbReference>
<feature type="signal peptide" evidence="1">
    <location>
        <begin position="1"/>
        <end position="23"/>
    </location>
</feature>
<evidence type="ECO:0000313" key="3">
    <source>
        <dbReference type="EMBL" id="MCW6537152.1"/>
    </source>
</evidence>
<name>A0AA42CSD5_9SPHN</name>
<comment type="caution">
    <text evidence="3">The sequence shown here is derived from an EMBL/GenBank/DDBJ whole genome shotgun (WGS) entry which is preliminary data.</text>
</comment>
<dbReference type="SUPFAM" id="SSF51556">
    <property type="entry name" value="Metallo-dependent hydrolases"/>
    <property type="match status" value="1"/>
</dbReference>
<accession>A0AA42CSD5</accession>
<dbReference type="Pfam" id="PF01979">
    <property type="entry name" value="Amidohydro_1"/>
    <property type="match status" value="1"/>
</dbReference>
<dbReference type="InterPro" id="IPR006680">
    <property type="entry name" value="Amidohydro-rel"/>
</dbReference>
<dbReference type="Proteomes" id="UP001165565">
    <property type="component" value="Unassembled WGS sequence"/>
</dbReference>
<organism evidence="3 4">
    <name type="scientific">Sphingomonas lycopersici</name>
    <dbReference type="NCBI Taxonomy" id="2951807"/>
    <lineage>
        <taxon>Bacteria</taxon>
        <taxon>Pseudomonadati</taxon>
        <taxon>Pseudomonadota</taxon>
        <taxon>Alphaproteobacteria</taxon>
        <taxon>Sphingomonadales</taxon>
        <taxon>Sphingomonadaceae</taxon>
        <taxon>Sphingomonas</taxon>
    </lineage>
</organism>
<dbReference type="PANTHER" id="PTHR43135:SF3">
    <property type="entry name" value="ALPHA-D-RIBOSE 1-METHYLPHOSPHONATE 5-TRIPHOSPHATE DIPHOSPHATASE"/>
    <property type="match status" value="1"/>
</dbReference>
<proteinExistence type="predicted"/>
<feature type="domain" description="Amidohydrolase-related" evidence="2">
    <location>
        <begin position="100"/>
        <end position="438"/>
    </location>
</feature>
<feature type="chain" id="PRO_5041443547" evidence="1">
    <location>
        <begin position="24"/>
        <end position="448"/>
    </location>
</feature>
<keyword evidence="1" id="KW-0732">Signal</keyword>